<feature type="compositionally biased region" description="Low complexity" evidence="1">
    <location>
        <begin position="704"/>
        <end position="750"/>
    </location>
</feature>
<keyword evidence="5" id="KW-1185">Reference proteome</keyword>
<evidence type="ECO:0000259" key="3">
    <source>
        <dbReference type="Pfam" id="PF25289"/>
    </source>
</evidence>
<dbReference type="InterPro" id="IPR056687">
    <property type="entry name" value="DUF7785"/>
</dbReference>
<dbReference type="RefSeq" id="XP_013311184.1">
    <property type="nucleotide sequence ID" value="XM_013455730.1"/>
</dbReference>
<feature type="region of interest" description="Disordered" evidence="1">
    <location>
        <begin position="638"/>
        <end position="750"/>
    </location>
</feature>
<dbReference type="STRING" id="348802.A0A0D2E798"/>
<reference evidence="4 5" key="1">
    <citation type="submission" date="2015-01" db="EMBL/GenBank/DDBJ databases">
        <title>The Genome Sequence of Exophiala xenobiotica CBS118157.</title>
        <authorList>
            <consortium name="The Broad Institute Genomics Platform"/>
            <person name="Cuomo C."/>
            <person name="de Hoog S."/>
            <person name="Gorbushina A."/>
            <person name="Stielow B."/>
            <person name="Teixiera M."/>
            <person name="Abouelleil A."/>
            <person name="Chapman S.B."/>
            <person name="Priest M."/>
            <person name="Young S.K."/>
            <person name="Wortman J."/>
            <person name="Nusbaum C."/>
            <person name="Birren B."/>
        </authorList>
    </citation>
    <scope>NUCLEOTIDE SEQUENCE [LARGE SCALE GENOMIC DNA]</scope>
    <source>
        <strain evidence="4 5">CBS 118157</strain>
    </source>
</reference>
<proteinExistence type="predicted"/>
<sequence>MVEVNGVSKMEDTVSISASHLGKRKRTTSPEPVTAPKNTKSFPLQAMLKDALLLIRRHDITPSLLKHPLPLSDTEGPDAKRVRLAKIESVGETVEERVLAGAYKSFDELRKDVNTVGAAIVNNLSSSDVNGNTASDTPSESGVKEQFAKVMDLLSKCDVDTSKVANTITVKTEGEDLTKALPVTQAPKHILSLRSHIAAGKDSQPLFSGLELQPQDGDSDESLLPNGINLTDFTSLGSEAPKPKPQKRSFSTVFQPSTRLKQLEMPRPSSNRIVGSNTLDFAPYVDPNETNPQTKHHYKFTKLQTGKWLSYGSGNDQDKVRQPHVLGAVDYRTALTANGVQKGSRSTEGSSFSSVYSSFAPTMDNGGFLISEEDRNRHWWHKYGNKKLSKFFSSEELEETATETQALEDDFADVVANFQPDEPEEDTKPMEDSHDSEEMLEEVSGLIETLSSYQRNRTLDTKIPVPQPTPTDAEFDVFEMLRDQLKILISSLPPFAVAKLDGDQLEELNISTKLLVEPPDYQGTGQVDDYTWRLQMARQATSAPARTPIAQPIRPGYSQSQVTQPAYNAQARSYNASVPATAGYGARAANYQTPTVPRPTYSQTPFQATGTPYTNRTTIQQFQRATQNGYANYAAGATQTQSPGFAQRPSQPGYQQRAQDSAFATVGRSASPQKPVVNGQNYPSRQYPSQPQTPYAYQRQASGTPVTPNTPATTAATAYGRYTATPDRASTEAGTNAATAATGQTVEVSR</sequence>
<dbReference type="Pfam" id="PF25009">
    <property type="entry name" value="DUF7785"/>
    <property type="match status" value="1"/>
</dbReference>
<evidence type="ECO:0000313" key="4">
    <source>
        <dbReference type="EMBL" id="KIW50600.1"/>
    </source>
</evidence>
<name>A0A0D2E798_9EURO</name>
<evidence type="ECO:0000256" key="1">
    <source>
        <dbReference type="SAM" id="MobiDB-lite"/>
    </source>
</evidence>
<dbReference type="AlphaFoldDB" id="A0A0D2E798"/>
<dbReference type="GeneID" id="25331302"/>
<gene>
    <name evidence="4" type="ORF">PV05_09394</name>
</gene>
<protein>
    <submittedName>
        <fullName evidence="4">Uncharacterized protein</fullName>
    </submittedName>
</protein>
<feature type="domain" description="DUF7877" evidence="3">
    <location>
        <begin position="44"/>
        <end position="155"/>
    </location>
</feature>
<dbReference type="Proteomes" id="UP000054342">
    <property type="component" value="Unassembled WGS sequence"/>
</dbReference>
<feature type="region of interest" description="Disordered" evidence="1">
    <location>
        <begin position="16"/>
        <end position="38"/>
    </location>
</feature>
<dbReference type="HOGENOM" id="CLU_008206_0_0_1"/>
<evidence type="ECO:0000313" key="5">
    <source>
        <dbReference type="Proteomes" id="UP000054342"/>
    </source>
</evidence>
<dbReference type="EMBL" id="KN847322">
    <property type="protein sequence ID" value="KIW50600.1"/>
    <property type="molecule type" value="Genomic_DNA"/>
</dbReference>
<feature type="compositionally biased region" description="Polar residues" evidence="1">
    <location>
        <begin position="638"/>
        <end position="659"/>
    </location>
</feature>
<dbReference type="OrthoDB" id="5354458at2759"/>
<accession>A0A0D2E798</accession>
<dbReference type="Pfam" id="PF25289">
    <property type="entry name" value="DUF7877"/>
    <property type="match status" value="1"/>
</dbReference>
<feature type="compositionally biased region" description="Polar residues" evidence="1">
    <location>
        <begin position="668"/>
        <end position="703"/>
    </location>
</feature>
<organism evidence="4 5">
    <name type="scientific">Exophiala xenobiotica</name>
    <dbReference type="NCBI Taxonomy" id="348802"/>
    <lineage>
        <taxon>Eukaryota</taxon>
        <taxon>Fungi</taxon>
        <taxon>Dikarya</taxon>
        <taxon>Ascomycota</taxon>
        <taxon>Pezizomycotina</taxon>
        <taxon>Eurotiomycetes</taxon>
        <taxon>Chaetothyriomycetidae</taxon>
        <taxon>Chaetothyriales</taxon>
        <taxon>Herpotrichiellaceae</taxon>
        <taxon>Exophiala</taxon>
    </lineage>
</organism>
<evidence type="ECO:0000259" key="2">
    <source>
        <dbReference type="Pfam" id="PF25009"/>
    </source>
</evidence>
<dbReference type="InterPro" id="IPR057199">
    <property type="entry name" value="DUF7877"/>
</dbReference>
<feature type="domain" description="DUF7785" evidence="2">
    <location>
        <begin position="434"/>
        <end position="516"/>
    </location>
</feature>